<evidence type="ECO:0000313" key="4">
    <source>
        <dbReference type="Proteomes" id="UP001149090"/>
    </source>
</evidence>
<comment type="caution">
    <text evidence="3">The sequence shown here is derived from an EMBL/GenBank/DDBJ whole genome shotgun (WGS) entry which is preliminary data.</text>
</comment>
<feature type="domain" description="Ubiquitin-like" evidence="2">
    <location>
        <begin position="680"/>
        <end position="725"/>
    </location>
</feature>
<dbReference type="SMART" id="SM00213">
    <property type="entry name" value="UBQ"/>
    <property type="match status" value="9"/>
</dbReference>
<reference evidence="3" key="1">
    <citation type="submission" date="2022-10" db="EMBL/GenBank/DDBJ databases">
        <title>Novel sulphate-reducing endosymbionts in the free-living metamonad Anaeramoeba.</title>
        <authorList>
            <person name="Jerlstrom-Hultqvist J."/>
            <person name="Cepicka I."/>
            <person name="Gallot-Lavallee L."/>
            <person name="Salas-Leiva D."/>
            <person name="Curtis B.A."/>
            <person name="Zahonova K."/>
            <person name="Pipaliya S."/>
            <person name="Dacks J."/>
            <person name="Roger A.J."/>
        </authorList>
    </citation>
    <scope>NUCLEOTIDE SEQUENCE</scope>
    <source>
        <strain evidence="3">BMAN</strain>
    </source>
</reference>
<proteinExistence type="predicted"/>
<dbReference type="Gene3D" id="3.10.20.90">
    <property type="entry name" value="Phosphatidylinositol 3-kinase Catalytic Subunit, Chain A, domain 1"/>
    <property type="match status" value="9"/>
</dbReference>
<dbReference type="SUPFAM" id="SSF54236">
    <property type="entry name" value="Ubiquitin-like"/>
    <property type="match status" value="9"/>
</dbReference>
<feature type="coiled-coil region" evidence="1">
    <location>
        <begin position="155"/>
        <end position="194"/>
    </location>
</feature>
<feature type="domain" description="Ubiquitin-like" evidence="2">
    <location>
        <begin position="348"/>
        <end position="416"/>
    </location>
</feature>
<feature type="domain" description="Ubiquitin-like" evidence="2">
    <location>
        <begin position="511"/>
        <end position="587"/>
    </location>
</feature>
<feature type="domain" description="Ubiquitin-like" evidence="2">
    <location>
        <begin position="1"/>
        <end position="70"/>
    </location>
</feature>
<dbReference type="InterPro" id="IPR019956">
    <property type="entry name" value="Ubiquitin_dom"/>
</dbReference>
<dbReference type="Proteomes" id="UP001149090">
    <property type="component" value="Unassembled WGS sequence"/>
</dbReference>
<feature type="domain" description="Ubiquitin-like" evidence="2">
    <location>
        <begin position="422"/>
        <end position="490"/>
    </location>
</feature>
<evidence type="ECO:0000256" key="1">
    <source>
        <dbReference type="SAM" id="Coils"/>
    </source>
</evidence>
<dbReference type="OrthoDB" id="428577at2759"/>
<dbReference type="InterPro" id="IPR000626">
    <property type="entry name" value="Ubiquitin-like_dom"/>
</dbReference>
<dbReference type="PRINTS" id="PR00348">
    <property type="entry name" value="UBIQUITIN"/>
</dbReference>
<keyword evidence="4" id="KW-1185">Reference proteome</keyword>
<name>A0A9Q0LI58_ANAIG</name>
<dbReference type="EMBL" id="JAPDFW010000086">
    <property type="protein sequence ID" value="KAJ5071645.1"/>
    <property type="molecule type" value="Genomic_DNA"/>
</dbReference>
<sequence>MKIFIHLLNTTIIIKLEVNPSDKIEKIKEEIEDELEILPNKQRLFFQNKYLDYGRILSDYNIQKNSTLQLKQILGGSPPNFHVYVNISSEKMIHFEIERYTFIKDIKQKIQDETKIPFEKQRLFLESKELLNEITFFDYSFYHNCDLDSLILMDLETGEDEKNQANQNQNQNQNQNYQNQNQNQNQNYQNYQTNQNYQNYQTNQNYQANQNQNYQIYQKQTIQGKRYNNPLDIFYEVQKKYTVEKEPNHQPYERKSKLFEKKIEKNEPIHVFIKMKKQNGEEITFEIDIGSMEKISDLMEKIAEKKNISIDKQKLFFEELSLRKEKGLNEYGIRDYSEVNLVPEYRGIFLKDEREQKWFIECELTDKISIIKWKMQEENGFPFPKIRLFFEKELLENDKTLYDYGIKINSIITITLGYMRTTQIYIKMQPQKSLRVFLYRWDPIIEIMKIIEERKGIPIQKQVLLYSGNILDPSKNLKNYGIKPSQSIILDLEVLRISQNIKSITDRDIPITVRIAFIKPSDKLTSVYVKSNGIIQDLMNIIEKFEGISIENQILFHKTTILEKGVEINEYQILDDAIINLIPQFPGIFVKTSTEKKLFIPCNENDTIEFIKQSIKNKEKKNENEIKLIYHGRQLENEKKLLDYGITSGSVIFWVLPSNELGINLQINLPSRNPLQIPFVQPNKSIVEIMSEIEKRKGVPYYNQILSYSGKRLEPLSNLTNYGIDFQTNQSIILDLEIVETTRNIQPLKQIVISSIENPYKFIEMKIALNETVYDLMERIKKTGNIEKFQTLIFKSKELFSNRKLYDYGIKDGSIIYFINY</sequence>
<dbReference type="CDD" id="cd17039">
    <property type="entry name" value="Ubl_ubiquitin_like"/>
    <property type="match status" value="6"/>
</dbReference>
<keyword evidence="1" id="KW-0175">Coiled coil</keyword>
<feature type="domain" description="Ubiquitin-like" evidence="2">
    <location>
        <begin position="81"/>
        <end position="141"/>
    </location>
</feature>
<dbReference type="PROSITE" id="PS50053">
    <property type="entry name" value="UBIQUITIN_2"/>
    <property type="match status" value="9"/>
</dbReference>
<organism evidence="3 4">
    <name type="scientific">Anaeramoeba ignava</name>
    <name type="common">Anaerobic marine amoeba</name>
    <dbReference type="NCBI Taxonomy" id="1746090"/>
    <lineage>
        <taxon>Eukaryota</taxon>
        <taxon>Metamonada</taxon>
        <taxon>Anaeramoebidae</taxon>
        <taxon>Anaeramoeba</taxon>
    </lineage>
</organism>
<gene>
    <name evidence="3" type="ORF">M0811_10054</name>
</gene>
<feature type="domain" description="Ubiquitin-like" evidence="2">
    <location>
        <begin position="749"/>
        <end position="821"/>
    </location>
</feature>
<feature type="domain" description="Ubiquitin-like" evidence="2">
    <location>
        <begin position="588"/>
        <end position="652"/>
    </location>
</feature>
<dbReference type="AlphaFoldDB" id="A0A9Q0LI58"/>
<dbReference type="Pfam" id="PF00240">
    <property type="entry name" value="ubiquitin"/>
    <property type="match status" value="9"/>
</dbReference>
<protein>
    <submittedName>
        <fullName evidence="3">Polyubiquitin 14</fullName>
    </submittedName>
</protein>
<dbReference type="PANTHER" id="PTHR10666">
    <property type="entry name" value="UBIQUITIN"/>
    <property type="match status" value="1"/>
</dbReference>
<accession>A0A9Q0LI58</accession>
<dbReference type="InterPro" id="IPR050158">
    <property type="entry name" value="Ubiquitin_ubiquitin-like"/>
</dbReference>
<evidence type="ECO:0000259" key="2">
    <source>
        <dbReference type="PROSITE" id="PS50053"/>
    </source>
</evidence>
<dbReference type="InterPro" id="IPR029071">
    <property type="entry name" value="Ubiquitin-like_domsf"/>
</dbReference>
<evidence type="ECO:0000313" key="3">
    <source>
        <dbReference type="EMBL" id="KAJ5071645.1"/>
    </source>
</evidence>
<feature type="domain" description="Ubiquitin-like" evidence="2">
    <location>
        <begin position="269"/>
        <end position="347"/>
    </location>
</feature>